<proteinExistence type="predicted"/>
<comment type="caution">
    <text evidence="1">The sequence shown here is derived from an EMBL/GenBank/DDBJ whole genome shotgun (WGS) entry which is preliminary data.</text>
</comment>
<dbReference type="Proteomes" id="UP000541969">
    <property type="component" value="Unassembled WGS sequence"/>
</dbReference>
<evidence type="ECO:0000313" key="1">
    <source>
        <dbReference type="EMBL" id="NYJ06727.1"/>
    </source>
</evidence>
<dbReference type="RefSeq" id="WP_218859289.1">
    <property type="nucleotide sequence ID" value="NZ_JACBZT010000001.1"/>
</dbReference>
<name>A0A853CGZ3_9ACTN</name>
<dbReference type="EMBL" id="JACBZT010000001">
    <property type="protein sequence ID" value="NYJ06727.1"/>
    <property type="molecule type" value="Genomic_DNA"/>
</dbReference>
<reference evidence="1 2" key="1">
    <citation type="submission" date="2020-07" db="EMBL/GenBank/DDBJ databases">
        <title>Sequencing the genomes of 1000 actinobacteria strains.</title>
        <authorList>
            <person name="Klenk H.-P."/>
        </authorList>
    </citation>
    <scope>NUCLEOTIDE SEQUENCE [LARGE SCALE GENOMIC DNA]</scope>
    <source>
        <strain evidence="1 2">DSM 104001</strain>
    </source>
</reference>
<keyword evidence="2" id="KW-1185">Reference proteome</keyword>
<evidence type="ECO:0000313" key="2">
    <source>
        <dbReference type="Proteomes" id="UP000541969"/>
    </source>
</evidence>
<accession>A0A853CGZ3</accession>
<protein>
    <submittedName>
        <fullName evidence="1">NADH:ubiquinone oxidoreductase subunit 3 (Subunit A)</fullName>
    </submittedName>
</protein>
<dbReference type="AlphaFoldDB" id="A0A853CGZ3"/>
<sequence>MPWWAWLLLIWAVLATAAGLLLGAVAARARARERAARAAAYESARPESSSEHRHVS</sequence>
<keyword evidence="1" id="KW-0830">Ubiquinone</keyword>
<organism evidence="1 2">
    <name type="scientific">Petropleomorpha daqingensis</name>
    <dbReference type="NCBI Taxonomy" id="2026353"/>
    <lineage>
        <taxon>Bacteria</taxon>
        <taxon>Bacillati</taxon>
        <taxon>Actinomycetota</taxon>
        <taxon>Actinomycetes</taxon>
        <taxon>Geodermatophilales</taxon>
        <taxon>Geodermatophilaceae</taxon>
        <taxon>Petropleomorpha</taxon>
    </lineage>
</organism>
<gene>
    <name evidence="1" type="ORF">GGQ55_003005</name>
</gene>